<dbReference type="InterPro" id="IPR019776">
    <property type="entry name" value="Flagellar_basal_body_rod_CS"/>
</dbReference>
<dbReference type="PANTHER" id="PTHR30435">
    <property type="entry name" value="FLAGELLAR PROTEIN"/>
    <property type="match status" value="1"/>
</dbReference>
<keyword evidence="4 6" id="KW-0975">Bacterial flagellum</keyword>
<evidence type="ECO:0000313" key="9">
    <source>
        <dbReference type="EMBL" id="MTV47790.1"/>
    </source>
</evidence>
<keyword evidence="9" id="KW-0969">Cilium</keyword>
<dbReference type="AlphaFoldDB" id="A0A6I3SFE6"/>
<evidence type="ECO:0000259" key="8">
    <source>
        <dbReference type="Pfam" id="PF00460"/>
    </source>
</evidence>
<sequence length="144" mass="16060">MDGKIKRGEPMAGFLDLPTVRILERGLDASSLRHQAISDNLANIDTPGYKRKEVVFEDELASALRGDGFQGKLTHPKHIPLSSSSNASAKMVTQEDQEYRNDKNNVDVDREMALLAKNTLWYDGMVSLASQKLSTLKSTIREVR</sequence>
<name>A0A6I3SFE6_HELMO</name>
<reference evidence="9 10" key="1">
    <citation type="submission" date="2019-11" db="EMBL/GenBank/DDBJ databases">
        <title>Whole-genome sequence of a the green, strictly anaerobic photosynthetic bacterium Heliobacillus mobilis DSM 6151.</title>
        <authorList>
            <person name="Kyndt J.A."/>
            <person name="Meyer T.E."/>
        </authorList>
    </citation>
    <scope>NUCLEOTIDE SEQUENCE [LARGE SCALE GENOMIC DNA]</scope>
    <source>
        <strain evidence="9 10">DSM 6151</strain>
    </source>
</reference>
<evidence type="ECO:0000256" key="3">
    <source>
        <dbReference type="ARBA" id="ARBA00014376"/>
    </source>
</evidence>
<accession>A0A6I3SFE6</accession>
<keyword evidence="9" id="KW-0966">Cell projection</keyword>
<evidence type="ECO:0000256" key="2">
    <source>
        <dbReference type="ARBA" id="ARBA00009677"/>
    </source>
</evidence>
<proteinExistence type="inferred from homology"/>
<dbReference type="InterPro" id="IPR001444">
    <property type="entry name" value="Flag_bb_rod_N"/>
</dbReference>
<comment type="similarity">
    <text evidence="2 6">Belongs to the flagella basal body rod proteins family.</text>
</comment>
<organism evidence="9 10">
    <name type="scientific">Heliobacterium mobile</name>
    <name type="common">Heliobacillus mobilis</name>
    <dbReference type="NCBI Taxonomy" id="28064"/>
    <lineage>
        <taxon>Bacteria</taxon>
        <taxon>Bacillati</taxon>
        <taxon>Bacillota</taxon>
        <taxon>Clostridia</taxon>
        <taxon>Eubacteriales</taxon>
        <taxon>Heliobacteriaceae</taxon>
        <taxon>Heliobacterium</taxon>
    </lineage>
</organism>
<evidence type="ECO:0000256" key="1">
    <source>
        <dbReference type="ARBA" id="ARBA00004117"/>
    </source>
</evidence>
<evidence type="ECO:0000256" key="7">
    <source>
        <dbReference type="SAM" id="MobiDB-lite"/>
    </source>
</evidence>
<dbReference type="RefSeq" id="WP_155474860.1">
    <property type="nucleotide sequence ID" value="NZ_WNKU01000001.1"/>
</dbReference>
<comment type="caution">
    <text evidence="9">The sequence shown here is derived from an EMBL/GenBank/DDBJ whole genome shotgun (WGS) entry which is preliminary data.</text>
</comment>
<feature type="domain" description="Flagellar basal body rod protein N-terminal" evidence="8">
    <location>
        <begin position="22"/>
        <end position="50"/>
    </location>
</feature>
<comment type="subunit">
    <text evidence="6">The basal body constitutes a major portion of the flagellar organelle and consists of a number of rings mounted on a central rod.</text>
</comment>
<dbReference type="Pfam" id="PF00460">
    <property type="entry name" value="Flg_bb_rod"/>
    <property type="match status" value="1"/>
</dbReference>
<keyword evidence="9" id="KW-0282">Flagellum</keyword>
<dbReference type="Proteomes" id="UP000430670">
    <property type="component" value="Unassembled WGS sequence"/>
</dbReference>
<dbReference type="OrthoDB" id="9792068at2"/>
<dbReference type="EMBL" id="WNKU01000001">
    <property type="protein sequence ID" value="MTV47790.1"/>
    <property type="molecule type" value="Genomic_DNA"/>
</dbReference>
<evidence type="ECO:0000256" key="4">
    <source>
        <dbReference type="ARBA" id="ARBA00023143"/>
    </source>
</evidence>
<keyword evidence="10" id="KW-1185">Reference proteome</keyword>
<comment type="function">
    <text evidence="5 6">Structural component of flagellum, the bacterial motility apparatus. Part of the rod structure of flagellar basal body.</text>
</comment>
<evidence type="ECO:0000256" key="6">
    <source>
        <dbReference type="PIRNR" id="PIRNR002889"/>
    </source>
</evidence>
<gene>
    <name evidence="9" type="primary">flgB</name>
    <name evidence="9" type="ORF">GJ688_02175</name>
</gene>
<dbReference type="PROSITE" id="PS00588">
    <property type="entry name" value="FLAGELLA_BB_ROD"/>
    <property type="match status" value="1"/>
</dbReference>
<feature type="region of interest" description="Disordered" evidence="7">
    <location>
        <begin position="71"/>
        <end position="101"/>
    </location>
</feature>
<evidence type="ECO:0000256" key="5">
    <source>
        <dbReference type="ARBA" id="ARBA00024934"/>
    </source>
</evidence>
<evidence type="ECO:0000313" key="10">
    <source>
        <dbReference type="Proteomes" id="UP000430670"/>
    </source>
</evidence>
<dbReference type="NCBIfam" id="TIGR01396">
    <property type="entry name" value="FlgB"/>
    <property type="match status" value="1"/>
</dbReference>
<dbReference type="GO" id="GO:0030694">
    <property type="term" value="C:bacterial-type flagellum basal body, rod"/>
    <property type="evidence" value="ECO:0007669"/>
    <property type="project" value="InterPro"/>
</dbReference>
<comment type="subcellular location">
    <subcellularLocation>
        <location evidence="1 6">Bacterial flagellum basal body</location>
    </subcellularLocation>
</comment>
<dbReference type="PIRSF" id="PIRSF002889">
    <property type="entry name" value="Rod_FlgB"/>
    <property type="match status" value="1"/>
</dbReference>
<dbReference type="PANTHER" id="PTHR30435:SF12">
    <property type="entry name" value="FLAGELLAR BASAL BODY ROD PROTEIN FLGB"/>
    <property type="match status" value="1"/>
</dbReference>
<protein>
    <recommendedName>
        <fullName evidence="3 6">Flagellar basal body rod protein FlgB</fullName>
    </recommendedName>
</protein>
<dbReference type="GO" id="GO:0071978">
    <property type="term" value="P:bacterial-type flagellum-dependent swarming motility"/>
    <property type="evidence" value="ECO:0007669"/>
    <property type="project" value="TreeGrafter"/>
</dbReference>
<dbReference type="InterPro" id="IPR006300">
    <property type="entry name" value="FlgB"/>
</dbReference>